<dbReference type="Proteomes" id="UP000333828">
    <property type="component" value="Unassembled WGS sequence"/>
</dbReference>
<accession>A0A5E4WCT4</accession>
<dbReference type="RefSeq" id="WP_150684859.1">
    <property type="nucleotide sequence ID" value="NZ_CABPSI010000003.1"/>
</dbReference>
<dbReference type="PANTHER" id="PTHR48081:SF33">
    <property type="entry name" value="KYNURENINE FORMAMIDASE"/>
    <property type="match status" value="1"/>
</dbReference>
<proteinExistence type="predicted"/>
<dbReference type="PANTHER" id="PTHR48081">
    <property type="entry name" value="AB HYDROLASE SUPERFAMILY PROTEIN C4A8.06C"/>
    <property type="match status" value="1"/>
</dbReference>
<dbReference type="AlphaFoldDB" id="A0A5E4WCT4"/>
<dbReference type="InterPro" id="IPR049492">
    <property type="entry name" value="BD-FAE-like_dom"/>
</dbReference>
<protein>
    <submittedName>
        <fullName evidence="3">Esterase</fullName>
    </submittedName>
</protein>
<keyword evidence="1" id="KW-0378">Hydrolase</keyword>
<evidence type="ECO:0000259" key="2">
    <source>
        <dbReference type="Pfam" id="PF20434"/>
    </source>
</evidence>
<dbReference type="InterPro" id="IPR050300">
    <property type="entry name" value="GDXG_lipolytic_enzyme"/>
</dbReference>
<evidence type="ECO:0000256" key="1">
    <source>
        <dbReference type="ARBA" id="ARBA00022801"/>
    </source>
</evidence>
<feature type="domain" description="BD-FAE-like" evidence="2">
    <location>
        <begin position="68"/>
        <end position="158"/>
    </location>
</feature>
<reference evidence="3 4" key="1">
    <citation type="submission" date="2019-08" db="EMBL/GenBank/DDBJ databases">
        <authorList>
            <person name="Peeters C."/>
        </authorList>
    </citation>
    <scope>NUCLEOTIDE SEQUENCE [LARGE SCALE GENOMIC DNA]</scope>
    <source>
        <strain evidence="3 4">LMG 31115</strain>
    </source>
</reference>
<evidence type="ECO:0000313" key="3">
    <source>
        <dbReference type="EMBL" id="VVE22388.1"/>
    </source>
</evidence>
<keyword evidence="4" id="KW-1185">Reference proteome</keyword>
<name>A0A5E4WCT4_9BURK</name>
<dbReference type="InterPro" id="IPR029058">
    <property type="entry name" value="AB_hydrolase_fold"/>
</dbReference>
<dbReference type="Gene3D" id="3.40.50.1820">
    <property type="entry name" value="alpha/beta hydrolase"/>
    <property type="match status" value="1"/>
</dbReference>
<dbReference type="GO" id="GO:0016787">
    <property type="term" value="F:hydrolase activity"/>
    <property type="evidence" value="ECO:0007669"/>
    <property type="project" value="UniProtKB-KW"/>
</dbReference>
<sequence>MKRYRNFDEAELDVEYNARATTPNVLDILKQYAAESAHARATVPCVLDVAYGDHPDETLDIFPAPTPGAPVFFFVHGGYWRALNKSDSSNMAPAFTQAGATVVTINYTLAPGASLDTIVDQTRRALAWVHRHIGAHHGDPKRIHVCGSSAGGHLAGMLLAQGWHAKYGVPEDVVAGAAPLSGLFDLTPIPFTHINEWMKLSADDATRNSPQFHLPAHGCPIVVSYGETETAEFKRQSVDYLAAWRERGFIGEYVPMPGTNHFDIVLTLNDPASPLTQAIFRQMGLLAGTAAAANREEAK</sequence>
<dbReference type="SUPFAM" id="SSF53474">
    <property type="entry name" value="alpha/beta-Hydrolases"/>
    <property type="match status" value="1"/>
</dbReference>
<gene>
    <name evidence="3" type="ORF">PIN31115_03209</name>
</gene>
<dbReference type="Pfam" id="PF20434">
    <property type="entry name" value="BD-FAE"/>
    <property type="match status" value="1"/>
</dbReference>
<evidence type="ECO:0000313" key="4">
    <source>
        <dbReference type="Proteomes" id="UP000333828"/>
    </source>
</evidence>
<organism evidence="3 4">
    <name type="scientific">Pandoraea iniqua</name>
    <dbReference type="NCBI Taxonomy" id="2508288"/>
    <lineage>
        <taxon>Bacteria</taxon>
        <taxon>Pseudomonadati</taxon>
        <taxon>Pseudomonadota</taxon>
        <taxon>Betaproteobacteria</taxon>
        <taxon>Burkholderiales</taxon>
        <taxon>Burkholderiaceae</taxon>
        <taxon>Pandoraea</taxon>
    </lineage>
</organism>
<dbReference type="EMBL" id="CABPSI010000003">
    <property type="protein sequence ID" value="VVE22388.1"/>
    <property type="molecule type" value="Genomic_DNA"/>
</dbReference>